<reference evidence="4" key="1">
    <citation type="journal article" date="2019" name="Int. J. Syst. Evol. Microbiol.">
        <title>The Global Catalogue of Microorganisms (GCM) 10K type strain sequencing project: providing services to taxonomists for standard genome sequencing and annotation.</title>
        <authorList>
            <consortium name="The Broad Institute Genomics Platform"/>
            <consortium name="The Broad Institute Genome Sequencing Center for Infectious Disease"/>
            <person name="Wu L."/>
            <person name="Ma J."/>
        </authorList>
    </citation>
    <scope>NUCLEOTIDE SEQUENCE [LARGE SCALE GENOMIC DNA]</scope>
    <source>
        <strain evidence="4">JCM 17214</strain>
    </source>
</reference>
<dbReference type="EMBL" id="BAABDH010000002">
    <property type="protein sequence ID" value="GAA3917788.1"/>
    <property type="molecule type" value="Genomic_DNA"/>
</dbReference>
<dbReference type="Pfam" id="PF13439">
    <property type="entry name" value="Glyco_transf_4"/>
    <property type="match status" value="1"/>
</dbReference>
<gene>
    <name evidence="3" type="ORF">GCM10022406_00660</name>
</gene>
<organism evidence="3 4">
    <name type="scientific">Hymenobacter algoricola</name>
    <dbReference type="NCBI Taxonomy" id="486267"/>
    <lineage>
        <taxon>Bacteria</taxon>
        <taxon>Pseudomonadati</taxon>
        <taxon>Bacteroidota</taxon>
        <taxon>Cytophagia</taxon>
        <taxon>Cytophagales</taxon>
        <taxon>Hymenobacteraceae</taxon>
        <taxon>Hymenobacter</taxon>
    </lineage>
</organism>
<dbReference type="Proteomes" id="UP001499909">
    <property type="component" value="Unassembled WGS sequence"/>
</dbReference>
<comment type="caution">
    <text evidence="3">The sequence shown here is derived from an EMBL/GenBank/DDBJ whole genome shotgun (WGS) entry which is preliminary data.</text>
</comment>
<dbReference type="Gene3D" id="3.40.50.2000">
    <property type="entry name" value="Glycogen Phosphorylase B"/>
    <property type="match status" value="1"/>
</dbReference>
<name>A0ABP7M8Q0_9BACT</name>
<proteinExistence type="predicted"/>
<accession>A0ABP7M8Q0</accession>
<keyword evidence="4" id="KW-1185">Reference proteome</keyword>
<evidence type="ECO:0000256" key="1">
    <source>
        <dbReference type="SAM" id="MobiDB-lite"/>
    </source>
</evidence>
<protein>
    <recommendedName>
        <fullName evidence="2">Glycosyltransferase subfamily 4-like N-terminal domain-containing protein</fullName>
    </recommendedName>
</protein>
<evidence type="ECO:0000313" key="4">
    <source>
        <dbReference type="Proteomes" id="UP001499909"/>
    </source>
</evidence>
<dbReference type="InterPro" id="IPR028098">
    <property type="entry name" value="Glyco_trans_4-like_N"/>
</dbReference>
<sequence>MLPSKVLLLGWDETPPAAGAAHPSALTQASRLAPTLPLTVLVPYLPEVSPAIAHTRITGLGNLNPQRLATSRRRAGAWQAPAAPYAGAAAPPAPAAPETPAAAYSVAAPAGRLTLVAAGAGAPPAVAAPPVQPAEAGAEPGPAEAHDLSQPADKLTLEKEVAGEIAEAAAAEAAPAAAPATATDAGQQPLLQALAALRTESTADADLNFRVIQYARFAAPQAREQDFAVIYAADWPVWLAALEIRQLTGRPLVLHVHSLAADRNTPADRGWALELERLTLRRADLVLAATPAVAARLQAVYNLPAGRCRVVDPNDSHALHEVLNSFPPAD</sequence>
<evidence type="ECO:0000313" key="3">
    <source>
        <dbReference type="EMBL" id="GAA3917788.1"/>
    </source>
</evidence>
<feature type="compositionally biased region" description="Low complexity" evidence="1">
    <location>
        <begin position="133"/>
        <end position="143"/>
    </location>
</feature>
<dbReference type="SUPFAM" id="SSF53756">
    <property type="entry name" value="UDP-Glycosyltransferase/glycogen phosphorylase"/>
    <property type="match status" value="1"/>
</dbReference>
<feature type="domain" description="Glycosyltransferase subfamily 4-like N-terminal" evidence="2">
    <location>
        <begin position="207"/>
        <end position="311"/>
    </location>
</feature>
<feature type="region of interest" description="Disordered" evidence="1">
    <location>
        <begin position="124"/>
        <end position="149"/>
    </location>
</feature>
<evidence type="ECO:0000259" key="2">
    <source>
        <dbReference type="Pfam" id="PF13439"/>
    </source>
</evidence>